<evidence type="ECO:0000259" key="6">
    <source>
        <dbReference type="Pfam" id="PF04085"/>
    </source>
</evidence>
<evidence type="ECO:0000256" key="2">
    <source>
        <dbReference type="ARBA" id="ARBA00013855"/>
    </source>
</evidence>
<name>A0A1G8EX94_9FLAO</name>
<dbReference type="Proteomes" id="UP000243588">
    <property type="component" value="Unassembled WGS sequence"/>
</dbReference>
<dbReference type="EMBL" id="FNDQ01000013">
    <property type="protein sequence ID" value="SDH74521.1"/>
    <property type="molecule type" value="Genomic_DNA"/>
</dbReference>
<evidence type="ECO:0000256" key="3">
    <source>
        <dbReference type="ARBA" id="ARBA00022960"/>
    </source>
</evidence>
<dbReference type="Gene3D" id="2.40.10.350">
    <property type="entry name" value="Rod shape-determining protein MreC, domain 2"/>
    <property type="match status" value="1"/>
</dbReference>
<dbReference type="PIRSF" id="PIRSF038471">
    <property type="entry name" value="MreC"/>
    <property type="match status" value="1"/>
</dbReference>
<dbReference type="NCBIfam" id="NF010532">
    <property type="entry name" value="PRK13922.9-3"/>
    <property type="match status" value="1"/>
</dbReference>
<dbReference type="PANTHER" id="PTHR34138">
    <property type="entry name" value="CELL SHAPE-DETERMINING PROTEIN MREC"/>
    <property type="match status" value="1"/>
</dbReference>
<accession>A0A1G8EX94</accession>
<keyword evidence="3 5" id="KW-0133">Cell shape</keyword>
<organism evidence="7 8">
    <name type="scientific">Myroides phaeus</name>
    <dbReference type="NCBI Taxonomy" id="702745"/>
    <lineage>
        <taxon>Bacteria</taxon>
        <taxon>Pseudomonadati</taxon>
        <taxon>Bacteroidota</taxon>
        <taxon>Flavobacteriia</taxon>
        <taxon>Flavobacteriales</taxon>
        <taxon>Flavobacteriaceae</taxon>
        <taxon>Myroides</taxon>
    </lineage>
</organism>
<evidence type="ECO:0000256" key="5">
    <source>
        <dbReference type="PIRNR" id="PIRNR038471"/>
    </source>
</evidence>
<reference evidence="8" key="1">
    <citation type="submission" date="2016-10" db="EMBL/GenBank/DDBJ databases">
        <authorList>
            <person name="Varghese N."/>
            <person name="Submissions S."/>
        </authorList>
    </citation>
    <scope>NUCLEOTIDE SEQUENCE [LARGE SCALE GENOMIC DNA]</scope>
    <source>
        <strain evidence="8">DSM 23313</strain>
    </source>
</reference>
<dbReference type="InterPro" id="IPR042177">
    <property type="entry name" value="Cell/Rod_1"/>
</dbReference>
<dbReference type="InterPro" id="IPR055342">
    <property type="entry name" value="MreC_beta-barrel_core"/>
</dbReference>
<dbReference type="AlphaFoldDB" id="A0A1G8EX94"/>
<dbReference type="PANTHER" id="PTHR34138:SF1">
    <property type="entry name" value="CELL SHAPE-DETERMINING PROTEIN MREC"/>
    <property type="match status" value="1"/>
</dbReference>
<feature type="domain" description="Rod shape-determining protein MreC beta-barrel core" evidence="6">
    <location>
        <begin position="111"/>
        <end position="258"/>
    </location>
</feature>
<dbReference type="Gene3D" id="2.40.10.340">
    <property type="entry name" value="Rod shape-determining protein MreC, domain 1"/>
    <property type="match status" value="1"/>
</dbReference>
<evidence type="ECO:0000256" key="1">
    <source>
        <dbReference type="ARBA" id="ARBA00009369"/>
    </source>
</evidence>
<gene>
    <name evidence="7" type="ORF">SAMN05421818_11314</name>
</gene>
<sequence>MQQIINFFIKNSTKLLFLLLLVISFGLIIQTHSFHQSSFISSANGVTGYVYENVNDFKEYMHLKTENDALVLENALLKSIVYNSTSEQDSVEIKKLMPLERQEFSIIVAKVIRNTFNTKENYITIKGGSKQGIEKNMAVINSNGVLGIIERTSNNYSTVQSILNVKSKINAKIKGSNHFGTLEWDGKNTGYVHLSDIPRLAEIYKGDTIVTGGDSTIFPENIPIGVIDKAYTNETSNYFTISVRLFNDMTNLGYIYVITNKDLEEINQLEEETTNE</sequence>
<evidence type="ECO:0000313" key="7">
    <source>
        <dbReference type="EMBL" id="SDH74521.1"/>
    </source>
</evidence>
<keyword evidence="8" id="KW-1185">Reference proteome</keyword>
<comment type="function">
    <text evidence="5">Involved in formation and maintenance of cell shape.</text>
</comment>
<dbReference type="InterPro" id="IPR042175">
    <property type="entry name" value="Cell/Rod_MreC_2"/>
</dbReference>
<dbReference type="GO" id="GO:0008360">
    <property type="term" value="P:regulation of cell shape"/>
    <property type="evidence" value="ECO:0007669"/>
    <property type="project" value="UniProtKB-KW"/>
</dbReference>
<dbReference type="GO" id="GO:0005886">
    <property type="term" value="C:plasma membrane"/>
    <property type="evidence" value="ECO:0007669"/>
    <property type="project" value="TreeGrafter"/>
</dbReference>
<dbReference type="InterPro" id="IPR007221">
    <property type="entry name" value="MreC"/>
</dbReference>
<evidence type="ECO:0000313" key="8">
    <source>
        <dbReference type="Proteomes" id="UP000243588"/>
    </source>
</evidence>
<dbReference type="Pfam" id="PF04085">
    <property type="entry name" value="MreC"/>
    <property type="match status" value="1"/>
</dbReference>
<comment type="similarity">
    <text evidence="1 5">Belongs to the MreC family.</text>
</comment>
<dbReference type="RefSeq" id="WP_090408884.1">
    <property type="nucleotide sequence ID" value="NZ_FNDQ01000013.1"/>
</dbReference>
<proteinExistence type="inferred from homology"/>
<dbReference type="STRING" id="702745.SAMN05421818_11314"/>
<evidence type="ECO:0000256" key="4">
    <source>
        <dbReference type="ARBA" id="ARBA00032089"/>
    </source>
</evidence>
<protein>
    <recommendedName>
        <fullName evidence="2 5">Cell shape-determining protein MreC</fullName>
    </recommendedName>
    <alternativeName>
        <fullName evidence="4 5">Cell shape protein MreC</fullName>
    </alternativeName>
</protein>